<comment type="subcellular location">
    <subcellularLocation>
        <location evidence="1 9">Cell membrane</location>
        <topology evidence="1 9">Multi-pass membrane protein</topology>
    </subcellularLocation>
</comment>
<evidence type="ECO:0000313" key="14">
    <source>
        <dbReference type="EMBL" id="OKZ10486.1"/>
    </source>
</evidence>
<feature type="domain" description="Protein export membrane protein SecD/SecF C-terminal" evidence="11">
    <location>
        <begin position="491"/>
        <end position="656"/>
    </location>
</feature>
<evidence type="ECO:0000259" key="11">
    <source>
        <dbReference type="Pfam" id="PF02355"/>
    </source>
</evidence>
<dbReference type="InterPro" id="IPR054384">
    <property type="entry name" value="SecDF_P1_head"/>
</dbReference>
<dbReference type="PANTHER" id="PTHR30081:SF1">
    <property type="entry name" value="PROTEIN TRANSLOCASE SUBUNIT SECD"/>
    <property type="match status" value="1"/>
</dbReference>
<sequence length="1011" mass="110780">MRNKGFVKFLAIALTLTCLFYISFSVATKYVEDKAAKMSKEDAELYLDSLNATPFYLGNYTLKECREMAIGLGLDLKGGMNVILEVSVPDVIKTLADNKTDQAFVQALKDAEAEVNKSQDDFITLFIKSYRKHAPESRLAEIFATQQLKGKVTTQSNDAEVEKALREEVKAAIDNSFNVLRTRIDRFGVVQPNIQNLEGEMGRIMVELPGIKEPERVRKLLQGSANLEFWETYDTQDVLPYLNTLNSRLRDEAKSTLAANTDTTAVDTTAKAMAANNQNANDSAKASSSDLASKINAQAATSETKTAKSTELTDAQKAENPLFSILQPIQGNAGCLVGYALSRDTAEINAILNSKLAQDVLPGDMSLKWGVKATDKSGRVVELYAIKMTGKNGKAPLEGDVVVEAKDEYDNFGRPCVSMRMNTDGARKWAALTEANVGHAIAIVLDGFVYSAPNVNNKIDGGVSQITGNFTANDTKDLANVLQSGKMPAPAHIVQEDIVGPSLGQESINNGITSFVVAFVVLIFYMCIMYGFKPGMIANSALVINFFFTIGILTSLQAALTMSGIAGMVLSLGMAVDANVLIYERAKEELRAGKNVKNAVALGYSHAFSAIFDSNLTSVITGVILFNFGTGPIRGFATTLIIGIACSFFTAVWLTRIVYEHYLNKDKWTNLTFTTKLSRSFLQNPNFNFMSFYKKSFTIFGIALVVTMVSLAIRGLSQSIDFTGGRNFVVQFEKEVQPEQVRSLLENKMQDANVHVIALGTNNRTVRITTNYRIEENGNEVDSEIESIIYTALYNGDLLDKNVTLEVFIDRDNRAGGSIISSQKVGPSIAKDITYSAIWSVILALAAIFLYILLRFRNVAYSVGSVVALTLDTLLIIGAYSLCHGWIGFSLEIDQTFIGAILTAIGYSINDKVVIFDRVRENFKLYPNRDHKKLFNDSLNTTLIRTLNTSMSTLIVLLCIFILGGDSIRSFSFAMILGVCIGTLSSIFIAAPTAYLVMGRRIKETDAESNN</sequence>
<dbReference type="HAMAP" id="MF_01464_B">
    <property type="entry name" value="SecF_B"/>
    <property type="match status" value="1"/>
</dbReference>
<feature type="transmembrane region" description="Helical" evidence="9">
    <location>
        <begin position="604"/>
        <end position="629"/>
    </location>
</feature>
<dbReference type="GO" id="GO:0015450">
    <property type="term" value="F:protein-transporting ATPase activity"/>
    <property type="evidence" value="ECO:0007669"/>
    <property type="project" value="InterPro"/>
</dbReference>
<reference evidence="14 15" key="1">
    <citation type="journal article" date="2016" name="Nat. Biotechnol.">
        <title>Measurement of bacterial replication rates in microbial communities.</title>
        <authorList>
            <person name="Brown C.T."/>
            <person name="Olm M.R."/>
            <person name="Thomas B.C."/>
            <person name="Banfield J.F."/>
        </authorList>
    </citation>
    <scope>NUCLEOTIDE SEQUENCE [LARGE SCALE GENOMIC DNA]</scope>
    <source>
        <strain evidence="14">45_130</strain>
    </source>
</reference>
<dbReference type="EMBL" id="MNQR01000019">
    <property type="protein sequence ID" value="OKZ10486.1"/>
    <property type="molecule type" value="Genomic_DNA"/>
</dbReference>
<dbReference type="InterPro" id="IPR048631">
    <property type="entry name" value="SecD_1st"/>
</dbReference>
<dbReference type="NCBIfam" id="NF009585">
    <property type="entry name" value="PRK13024.1-5"/>
    <property type="match status" value="1"/>
</dbReference>
<comment type="similarity">
    <text evidence="9">Belongs to the SecD/SecF family. SecD subfamily.</text>
</comment>
<dbReference type="PANTHER" id="PTHR30081">
    <property type="entry name" value="PROTEIN-EXPORT MEMBRANE PROTEIN SEC"/>
    <property type="match status" value="1"/>
</dbReference>
<evidence type="ECO:0000256" key="10">
    <source>
        <dbReference type="HAMAP-Rule" id="MF_01464"/>
    </source>
</evidence>
<comment type="subunit">
    <text evidence="10">Forms a complex with SecD. Part of the essential Sec protein translocation apparatus which comprises SecA, SecYEG and auxiliary proteins SecDF. Other proteins may also be involved.</text>
</comment>
<keyword evidence="2 9" id="KW-0813">Transport</keyword>
<feature type="transmembrane region" description="Helical" evidence="9">
    <location>
        <begin position="833"/>
        <end position="854"/>
    </location>
</feature>
<evidence type="ECO:0000256" key="3">
    <source>
        <dbReference type="ARBA" id="ARBA00022475"/>
    </source>
</evidence>
<comment type="subunit">
    <text evidence="9">Forms a complex with SecF. Part of the essential Sec protein translocation apparatus which comprises SecA, SecYEG and auxiliary proteins SecDF. Other proteins may also be involved.</text>
</comment>
<accession>A0A854C1K6</accession>
<dbReference type="Pfam" id="PF21760">
    <property type="entry name" value="SecD_1st"/>
    <property type="match status" value="1"/>
</dbReference>
<feature type="transmembrane region" description="Helical" evidence="9">
    <location>
        <begin position="971"/>
        <end position="997"/>
    </location>
</feature>
<feature type="transmembrane region" description="Helical" evidence="9">
    <location>
        <begin position="512"/>
        <end position="532"/>
    </location>
</feature>
<keyword evidence="5 9" id="KW-0653">Protein transport</keyword>
<evidence type="ECO:0000256" key="2">
    <source>
        <dbReference type="ARBA" id="ARBA00022448"/>
    </source>
</evidence>
<feature type="domain" description="Protein translocase subunit SecDF P1" evidence="12">
    <location>
        <begin position="174"/>
        <end position="231"/>
    </location>
</feature>
<dbReference type="GO" id="GO:0043952">
    <property type="term" value="P:protein transport by the Sec complex"/>
    <property type="evidence" value="ECO:0007669"/>
    <property type="project" value="UniProtKB-UniRule"/>
</dbReference>
<evidence type="ECO:0000259" key="12">
    <source>
        <dbReference type="Pfam" id="PF21760"/>
    </source>
</evidence>
<comment type="similarity">
    <text evidence="10">Belongs to the SecD/SecF family. SecF subfamily.</text>
</comment>
<gene>
    <name evidence="9" type="primary">secD</name>
    <name evidence="10" type="synonym">secF</name>
    <name evidence="14" type="ORF">BHV76_06295</name>
</gene>
<keyword evidence="6 9" id="KW-1133">Transmembrane helix</keyword>
<dbReference type="GO" id="GO:0006605">
    <property type="term" value="P:protein targeting"/>
    <property type="evidence" value="ECO:0007669"/>
    <property type="project" value="UniProtKB-UniRule"/>
</dbReference>
<dbReference type="InterPro" id="IPR005791">
    <property type="entry name" value="SecD"/>
</dbReference>
<dbReference type="InterPro" id="IPR005665">
    <property type="entry name" value="SecF_bac"/>
</dbReference>
<dbReference type="AlphaFoldDB" id="A0A854C1K6"/>
<dbReference type="Pfam" id="PF02355">
    <property type="entry name" value="SecD_SecF_C"/>
    <property type="match status" value="2"/>
</dbReference>
<dbReference type="PRINTS" id="PR01755">
    <property type="entry name" value="SECFTRNLCASE"/>
</dbReference>
<comment type="caution">
    <text evidence="9">Lacks conserved residue(s) required for the propagation of feature annotation.</text>
</comment>
<dbReference type="Proteomes" id="UP000186685">
    <property type="component" value="Unassembled WGS sequence"/>
</dbReference>
<dbReference type="Pfam" id="PF07549">
    <property type="entry name" value="Sec_GG"/>
    <property type="match status" value="1"/>
</dbReference>
<dbReference type="FunFam" id="1.20.1640.10:FF:000004">
    <property type="entry name" value="Protein translocase subunit SecD"/>
    <property type="match status" value="1"/>
</dbReference>
<dbReference type="NCBIfam" id="TIGR00916">
    <property type="entry name" value="2A0604s01"/>
    <property type="match status" value="1"/>
</dbReference>
<comment type="function">
    <text evidence="9">Part of the Sec protein translocase complex. Interacts with the SecYEG preprotein conducting channel. SecDF uses the proton motive force (PMF) to complete protein translocation after the ATP-dependent function of SecA.</text>
</comment>
<dbReference type="InterPro" id="IPR022645">
    <property type="entry name" value="SecD/SecF_bac"/>
</dbReference>
<dbReference type="InterPro" id="IPR022646">
    <property type="entry name" value="SecD/SecF_CS"/>
</dbReference>
<dbReference type="Gene3D" id="1.20.1640.10">
    <property type="entry name" value="Multidrug efflux transporter AcrB transmembrane domain"/>
    <property type="match status" value="2"/>
</dbReference>
<protein>
    <recommendedName>
        <fullName evidence="9 10">Multifunctional fusion protein</fullName>
    </recommendedName>
    <domain>
        <recommendedName>
            <fullName evidence="9">Protein translocase subunit SecD</fullName>
        </recommendedName>
    </domain>
    <domain>
        <recommendedName>
            <fullName evidence="10">Protein-export membrane protein SecF</fullName>
        </recommendedName>
    </domain>
</protein>
<evidence type="ECO:0000256" key="5">
    <source>
        <dbReference type="ARBA" id="ARBA00022927"/>
    </source>
</evidence>
<feature type="transmembrane region" description="Helical" evidence="9">
    <location>
        <begin position="893"/>
        <end position="910"/>
    </location>
</feature>
<keyword evidence="8 9" id="KW-0472">Membrane</keyword>
<organism evidence="14 15">
    <name type="scientific">Phocaeicola plebeius</name>
    <dbReference type="NCBI Taxonomy" id="310297"/>
    <lineage>
        <taxon>Bacteria</taxon>
        <taxon>Pseudomonadati</taxon>
        <taxon>Bacteroidota</taxon>
        <taxon>Bacteroidia</taxon>
        <taxon>Bacteroidales</taxon>
        <taxon>Bacteroidaceae</taxon>
        <taxon>Phocaeicola</taxon>
    </lineage>
</organism>
<feature type="transmembrane region" description="Helical" evidence="9">
    <location>
        <begin position="866"/>
        <end position="887"/>
    </location>
</feature>
<feature type="transmembrane region" description="Helical" evidence="9">
    <location>
        <begin position="635"/>
        <end position="659"/>
    </location>
</feature>
<feature type="transmembrane region" description="Helical" evidence="9">
    <location>
        <begin position="565"/>
        <end position="583"/>
    </location>
</feature>
<evidence type="ECO:0000256" key="7">
    <source>
        <dbReference type="ARBA" id="ARBA00023010"/>
    </source>
</evidence>
<dbReference type="SUPFAM" id="SSF82866">
    <property type="entry name" value="Multidrug efflux transporter AcrB transmembrane domain"/>
    <property type="match status" value="2"/>
</dbReference>
<evidence type="ECO:0000256" key="8">
    <source>
        <dbReference type="ARBA" id="ARBA00023136"/>
    </source>
</evidence>
<dbReference type="NCBIfam" id="TIGR01129">
    <property type="entry name" value="secD"/>
    <property type="match status" value="1"/>
</dbReference>
<name>A0A854C1K6_9BACT</name>
<keyword evidence="4 9" id="KW-0812">Transmembrane</keyword>
<dbReference type="HAMAP" id="MF_01463_B">
    <property type="entry name" value="SecD_B"/>
    <property type="match status" value="1"/>
</dbReference>
<evidence type="ECO:0000259" key="13">
    <source>
        <dbReference type="Pfam" id="PF22599"/>
    </source>
</evidence>
<dbReference type="GO" id="GO:0005886">
    <property type="term" value="C:plasma membrane"/>
    <property type="evidence" value="ECO:0007669"/>
    <property type="project" value="UniProtKB-SubCell"/>
</dbReference>
<feature type="transmembrane region" description="Helical" evidence="9">
    <location>
        <begin position="942"/>
        <end position="965"/>
    </location>
</feature>
<comment type="caution">
    <text evidence="14">The sequence shown here is derived from an EMBL/GenBank/DDBJ whole genome shotgun (WGS) entry which is preliminary data.</text>
</comment>
<evidence type="ECO:0000256" key="6">
    <source>
        <dbReference type="ARBA" id="ARBA00022989"/>
    </source>
</evidence>
<dbReference type="Gene3D" id="3.30.70.3220">
    <property type="match status" value="1"/>
</dbReference>
<dbReference type="GO" id="GO:0065002">
    <property type="term" value="P:intracellular protein transmembrane transport"/>
    <property type="evidence" value="ECO:0007669"/>
    <property type="project" value="UniProtKB-UniRule"/>
</dbReference>
<dbReference type="InterPro" id="IPR055344">
    <property type="entry name" value="SecD_SecF_C_bact"/>
</dbReference>
<keyword evidence="7 9" id="KW-0811">Translocation</keyword>
<evidence type="ECO:0000256" key="1">
    <source>
        <dbReference type="ARBA" id="ARBA00004651"/>
    </source>
</evidence>
<evidence type="ECO:0000256" key="9">
    <source>
        <dbReference type="HAMAP-Rule" id="MF_01463"/>
    </source>
</evidence>
<feature type="domain" description="Protein export membrane protein SecD/SecF C-terminal" evidence="11">
    <location>
        <begin position="818"/>
        <end position="996"/>
    </location>
</feature>
<feature type="domain" description="SecDF P1 head subdomain" evidence="13">
    <location>
        <begin position="394"/>
        <end position="489"/>
    </location>
</feature>
<keyword evidence="3 9" id="KW-1003">Cell membrane</keyword>
<proteinExistence type="inferred from homology"/>
<feature type="transmembrane region" description="Helical" evidence="9">
    <location>
        <begin position="539"/>
        <end position="559"/>
    </location>
</feature>
<dbReference type="InterPro" id="IPR048634">
    <property type="entry name" value="SecD_SecF_C"/>
</dbReference>
<feature type="transmembrane region" description="Helical" evidence="9">
    <location>
        <begin position="697"/>
        <end position="716"/>
    </location>
</feature>
<evidence type="ECO:0000313" key="15">
    <source>
        <dbReference type="Proteomes" id="UP000186685"/>
    </source>
</evidence>
<evidence type="ECO:0000256" key="4">
    <source>
        <dbReference type="ARBA" id="ARBA00022692"/>
    </source>
</evidence>
<dbReference type="Pfam" id="PF22599">
    <property type="entry name" value="SecDF_P1_head"/>
    <property type="match status" value="1"/>
</dbReference>
<dbReference type="Gene3D" id="3.30.1360.200">
    <property type="match status" value="1"/>
</dbReference>
<dbReference type="InterPro" id="IPR022813">
    <property type="entry name" value="SecD/SecF_arch_bac"/>
</dbReference>
<dbReference type="NCBIfam" id="TIGR00966">
    <property type="entry name" value="transloc_SecF"/>
    <property type="match status" value="1"/>
</dbReference>